<reference evidence="10 11" key="1">
    <citation type="submission" date="2016-10" db="EMBL/GenBank/DDBJ databases">
        <authorList>
            <person name="de Groot N.N."/>
        </authorList>
    </citation>
    <scope>NUCLEOTIDE SEQUENCE [LARGE SCALE GENOMIC DNA]</scope>
    <source>
        <strain evidence="10 11">DSM 19547</strain>
    </source>
</reference>
<keyword evidence="11" id="KW-1185">Reference proteome</keyword>
<dbReference type="SUPFAM" id="SSF117143">
    <property type="entry name" value="Flagellar hook protein flgE"/>
    <property type="match status" value="1"/>
</dbReference>
<comment type="similarity">
    <text evidence="2 6">Belongs to the flagella basal body rod proteins family.</text>
</comment>
<dbReference type="InterPro" id="IPR020013">
    <property type="entry name" value="Flagellar_FlgE/F/G"/>
</dbReference>
<name>A0A1I5S575_9RHOB</name>
<gene>
    <name evidence="10" type="ORF">SAMN04488047_11046</name>
</gene>
<evidence type="ECO:0000256" key="6">
    <source>
        <dbReference type="RuleBase" id="RU362116"/>
    </source>
</evidence>
<dbReference type="PANTHER" id="PTHR30435:SF18">
    <property type="entry name" value="FLAGELLAR BASAL-BODY ROD PROTEIN FLGF"/>
    <property type="match status" value="1"/>
</dbReference>
<dbReference type="Pfam" id="PF06429">
    <property type="entry name" value="Flg_bbr_C"/>
    <property type="match status" value="1"/>
</dbReference>
<evidence type="ECO:0000256" key="3">
    <source>
        <dbReference type="ARBA" id="ARBA00023143"/>
    </source>
</evidence>
<evidence type="ECO:0000313" key="10">
    <source>
        <dbReference type="EMBL" id="SFP65814.1"/>
    </source>
</evidence>
<dbReference type="InterPro" id="IPR053967">
    <property type="entry name" value="LlgE_F_G-like_D1"/>
</dbReference>
<evidence type="ECO:0000259" key="7">
    <source>
        <dbReference type="Pfam" id="PF00460"/>
    </source>
</evidence>
<evidence type="ECO:0000259" key="9">
    <source>
        <dbReference type="Pfam" id="PF22692"/>
    </source>
</evidence>
<sequence length="248" mass="26008">MDNSTYVSISLASAMRRALEVSANNMANANTAGFKGERVVFESYMHTESGSGDGTSFVLDKGSYLDGTQGTITHTGNPLDVAVQGDGWLSYLTPTGQRAYGRDGHLTVDAQGNLMTLSGARVLDAGGGPIALPPDLNGEVTISADGAITTPQGDVIAALGLFDVPEIQSFERIGAGMFVPPGEGDLPQPVPAIGTTVVQGAVEGSNVEPIVEMTRMMDIQKAYERSVKLMGSEDDLRKDALRRLGQTT</sequence>
<evidence type="ECO:0000256" key="1">
    <source>
        <dbReference type="ARBA" id="ARBA00004117"/>
    </source>
</evidence>
<dbReference type="NCBIfam" id="TIGR03506">
    <property type="entry name" value="FlgEFG_subfam"/>
    <property type="match status" value="1"/>
</dbReference>
<comment type="subunit">
    <text evidence="4 6">The basal body constitutes a major portion of the flagellar organelle and consists of five rings (E,L,P,S, and M) mounted on a central rod. The rod consists of about 26 subunits of FlgG in the distal portion, and FlgB, FlgC and FlgF are thought to build up the proximal portion of the rod with about 6 subunits each.</text>
</comment>
<proteinExistence type="inferred from homology"/>
<dbReference type="InterPro" id="IPR001444">
    <property type="entry name" value="Flag_bb_rod_N"/>
</dbReference>
<dbReference type="GO" id="GO:0071978">
    <property type="term" value="P:bacterial-type flagellum-dependent swarming motility"/>
    <property type="evidence" value="ECO:0007669"/>
    <property type="project" value="TreeGrafter"/>
</dbReference>
<keyword evidence="10" id="KW-0969">Cilium</keyword>
<dbReference type="InterPro" id="IPR037925">
    <property type="entry name" value="FlgE/F/G-like"/>
</dbReference>
<dbReference type="PANTHER" id="PTHR30435">
    <property type="entry name" value="FLAGELLAR PROTEIN"/>
    <property type="match status" value="1"/>
</dbReference>
<evidence type="ECO:0000259" key="8">
    <source>
        <dbReference type="Pfam" id="PF06429"/>
    </source>
</evidence>
<organism evidence="10 11">
    <name type="scientific">Tranquillimonas alkanivorans</name>
    <dbReference type="NCBI Taxonomy" id="441119"/>
    <lineage>
        <taxon>Bacteria</taxon>
        <taxon>Pseudomonadati</taxon>
        <taxon>Pseudomonadota</taxon>
        <taxon>Alphaproteobacteria</taxon>
        <taxon>Rhodobacterales</taxon>
        <taxon>Roseobacteraceae</taxon>
        <taxon>Tranquillimonas</taxon>
    </lineage>
</organism>
<evidence type="ECO:0000313" key="11">
    <source>
        <dbReference type="Proteomes" id="UP000199356"/>
    </source>
</evidence>
<dbReference type="Proteomes" id="UP000199356">
    <property type="component" value="Unassembled WGS sequence"/>
</dbReference>
<dbReference type="InterPro" id="IPR010930">
    <property type="entry name" value="Flg_bb/hook_C_dom"/>
</dbReference>
<keyword evidence="10" id="KW-0282">Flagellum</keyword>
<evidence type="ECO:0000256" key="4">
    <source>
        <dbReference type="ARBA" id="ARBA00038560"/>
    </source>
</evidence>
<feature type="domain" description="Flagellar basal-body/hook protein C-terminal" evidence="8">
    <location>
        <begin position="198"/>
        <end position="242"/>
    </location>
</feature>
<feature type="domain" description="Flagellar hook protein FlgE/F/G-like D1" evidence="9">
    <location>
        <begin position="82"/>
        <end position="149"/>
    </location>
</feature>
<protein>
    <recommendedName>
        <fullName evidence="5 6">Flagellar basal-body rod protein FlgF</fullName>
    </recommendedName>
</protein>
<dbReference type="AlphaFoldDB" id="A0A1I5S575"/>
<evidence type="ECO:0000256" key="5">
    <source>
        <dbReference type="ARBA" id="ARBA00040228"/>
    </source>
</evidence>
<accession>A0A1I5S575</accession>
<keyword evidence="10" id="KW-0966">Cell projection</keyword>
<dbReference type="EMBL" id="FOXA01000010">
    <property type="protein sequence ID" value="SFP65814.1"/>
    <property type="molecule type" value="Genomic_DNA"/>
</dbReference>
<feature type="domain" description="Flagellar basal body rod protein N-terminal" evidence="7">
    <location>
        <begin position="7"/>
        <end position="35"/>
    </location>
</feature>
<dbReference type="STRING" id="441119.SAMN04488047_11046"/>
<comment type="subcellular location">
    <subcellularLocation>
        <location evidence="1 6">Bacterial flagellum basal body</location>
    </subcellularLocation>
</comment>
<dbReference type="RefSeq" id="WP_093422611.1">
    <property type="nucleotide sequence ID" value="NZ_FOXA01000010.1"/>
</dbReference>
<dbReference type="NCBIfam" id="TIGR02490">
    <property type="entry name" value="flgF"/>
    <property type="match status" value="1"/>
</dbReference>
<dbReference type="OrthoDB" id="9804559at2"/>
<keyword evidence="3 6" id="KW-0975">Bacterial flagellum</keyword>
<dbReference type="Pfam" id="PF00460">
    <property type="entry name" value="Flg_bb_rod"/>
    <property type="match status" value="1"/>
</dbReference>
<dbReference type="Pfam" id="PF22692">
    <property type="entry name" value="LlgE_F_G_D1"/>
    <property type="match status" value="1"/>
</dbReference>
<dbReference type="GO" id="GO:0030694">
    <property type="term" value="C:bacterial-type flagellum basal body, rod"/>
    <property type="evidence" value="ECO:0007669"/>
    <property type="project" value="UniProtKB-UniRule"/>
</dbReference>
<evidence type="ECO:0000256" key="2">
    <source>
        <dbReference type="ARBA" id="ARBA00009677"/>
    </source>
</evidence>
<dbReference type="InterPro" id="IPR012836">
    <property type="entry name" value="FlgF"/>
</dbReference>